<dbReference type="EMBL" id="LPUR01000001">
    <property type="protein sequence ID" value="KXH85364.1"/>
    <property type="molecule type" value="Genomic_DNA"/>
</dbReference>
<name>A0A135WKC1_9FLAO</name>
<evidence type="ECO:0000313" key="3">
    <source>
        <dbReference type="Proteomes" id="UP000070513"/>
    </source>
</evidence>
<feature type="domain" description="N-acetyltransferase" evidence="1">
    <location>
        <begin position="33"/>
        <end position="177"/>
    </location>
</feature>
<dbReference type="RefSeq" id="WP_062649129.1">
    <property type="nucleotide sequence ID" value="NZ_LPUR01000001.1"/>
</dbReference>
<dbReference type="PROSITE" id="PS51186">
    <property type="entry name" value="GNAT"/>
    <property type="match status" value="1"/>
</dbReference>
<dbReference type="OrthoDB" id="9800193at2"/>
<dbReference type="GO" id="GO:0016747">
    <property type="term" value="F:acyltransferase activity, transferring groups other than amino-acyl groups"/>
    <property type="evidence" value="ECO:0007669"/>
    <property type="project" value="InterPro"/>
</dbReference>
<dbReference type="InterPro" id="IPR016181">
    <property type="entry name" value="Acyl_CoA_acyltransferase"/>
</dbReference>
<gene>
    <name evidence="2" type="ORF">AU378_06345</name>
</gene>
<protein>
    <submittedName>
        <fullName evidence="2">Streptothricin acetyltransferase</fullName>
    </submittedName>
</protein>
<evidence type="ECO:0000313" key="2">
    <source>
        <dbReference type="EMBL" id="KXH85364.1"/>
    </source>
</evidence>
<proteinExistence type="predicted"/>
<dbReference type="Pfam" id="PF00583">
    <property type="entry name" value="Acetyltransf_1"/>
    <property type="match status" value="1"/>
</dbReference>
<reference evidence="2 3" key="2">
    <citation type="journal article" date="2016" name="Genome Announc.">
        <title>Draft Genome Sequence of a Biocontrol Rhizobacterium, Chryseobacterium kwangjuense Strain KJ1R5, Isolated from Pepper (Capsicum annuum).</title>
        <authorList>
            <person name="Jeong J.J."/>
            <person name="Park H."/>
            <person name="Park B.H."/>
            <person name="Mannaa M."/>
            <person name="Sang M.K."/>
            <person name="Choi I.G."/>
            <person name="Kim K.D."/>
        </authorList>
    </citation>
    <scope>NUCLEOTIDE SEQUENCE [LARGE SCALE GENOMIC DNA]</scope>
    <source>
        <strain evidence="2 3">KJ1R5</strain>
    </source>
</reference>
<organism evidence="2 3">
    <name type="scientific">Chryseobacterium kwangjuense</name>
    <dbReference type="NCBI Taxonomy" id="267125"/>
    <lineage>
        <taxon>Bacteria</taxon>
        <taxon>Pseudomonadati</taxon>
        <taxon>Bacteroidota</taxon>
        <taxon>Flavobacteriia</taxon>
        <taxon>Flavobacteriales</taxon>
        <taxon>Weeksellaceae</taxon>
        <taxon>Chryseobacterium group</taxon>
        <taxon>Chryseobacterium</taxon>
    </lineage>
</organism>
<dbReference type="Gene3D" id="3.40.630.30">
    <property type="match status" value="1"/>
</dbReference>
<dbReference type="InterPro" id="IPR000182">
    <property type="entry name" value="GNAT_dom"/>
</dbReference>
<reference evidence="3" key="1">
    <citation type="submission" date="2015-12" db="EMBL/GenBank/DDBJ databases">
        <title>Genome sequence of a biocontrol rhizobacterium Chryseobacterium kwangjuense strain KJ1R5 isolated from pepper (Capsicum annuum L.).</title>
        <authorList>
            <person name="Jeong J.-J."/>
            <person name="Park H."/>
            <person name="Mannaa M."/>
            <person name="Sang M.K."/>
            <person name="Choi I.-G."/>
            <person name="Kim K.D."/>
        </authorList>
    </citation>
    <scope>NUCLEOTIDE SEQUENCE [LARGE SCALE GENOMIC DNA]</scope>
    <source>
        <strain evidence="3">KJ1R5</strain>
    </source>
</reference>
<accession>A0A135WKC1</accession>
<dbReference type="Proteomes" id="UP000070513">
    <property type="component" value="Unassembled WGS sequence"/>
</dbReference>
<evidence type="ECO:0000259" key="1">
    <source>
        <dbReference type="PROSITE" id="PS51186"/>
    </source>
</evidence>
<keyword evidence="2" id="KW-0808">Transferase</keyword>
<sequence length="177" mass="20467">MEIKKLEKLTANPTSDWGLNGYKTDKILSVSFVEYAGSFEFVLKEKQISYTKVWSTDSDDVDELNEIIEHGHSFGVFENEELMGWIIGEHRTWNNSFYIENILISEKLRRNGAGALLIKNAVREARQLNCRIIELETQNTNFPAIQFYRRLGFSITGLNTRLYENAEETAVFMTLDL</sequence>
<dbReference type="AlphaFoldDB" id="A0A135WKC1"/>
<comment type="caution">
    <text evidence="2">The sequence shown here is derived from an EMBL/GenBank/DDBJ whole genome shotgun (WGS) entry which is preliminary data.</text>
</comment>
<dbReference type="SUPFAM" id="SSF55729">
    <property type="entry name" value="Acyl-CoA N-acyltransferases (Nat)"/>
    <property type="match status" value="1"/>
</dbReference>
<dbReference type="CDD" id="cd04301">
    <property type="entry name" value="NAT_SF"/>
    <property type="match status" value="1"/>
</dbReference>